<accession>A0AAV7QTH2</accession>
<evidence type="ECO:0000256" key="1">
    <source>
        <dbReference type="SAM" id="MobiDB-lite"/>
    </source>
</evidence>
<protein>
    <recommendedName>
        <fullName evidence="5">Secreted protein</fullName>
    </recommendedName>
</protein>
<feature type="signal peptide" evidence="2">
    <location>
        <begin position="1"/>
        <end position="26"/>
    </location>
</feature>
<feature type="region of interest" description="Disordered" evidence="1">
    <location>
        <begin position="178"/>
        <end position="216"/>
    </location>
</feature>
<keyword evidence="2" id="KW-0732">Signal</keyword>
<evidence type="ECO:0000256" key="2">
    <source>
        <dbReference type="SAM" id="SignalP"/>
    </source>
</evidence>
<evidence type="ECO:0000313" key="4">
    <source>
        <dbReference type="Proteomes" id="UP001066276"/>
    </source>
</evidence>
<feature type="region of interest" description="Disordered" evidence="1">
    <location>
        <begin position="65"/>
        <end position="153"/>
    </location>
</feature>
<name>A0AAV7QTH2_PLEWA</name>
<keyword evidence="4" id="KW-1185">Reference proteome</keyword>
<evidence type="ECO:0008006" key="5">
    <source>
        <dbReference type="Google" id="ProtNLM"/>
    </source>
</evidence>
<organism evidence="3 4">
    <name type="scientific">Pleurodeles waltl</name>
    <name type="common">Iberian ribbed newt</name>
    <dbReference type="NCBI Taxonomy" id="8319"/>
    <lineage>
        <taxon>Eukaryota</taxon>
        <taxon>Metazoa</taxon>
        <taxon>Chordata</taxon>
        <taxon>Craniata</taxon>
        <taxon>Vertebrata</taxon>
        <taxon>Euteleostomi</taxon>
        <taxon>Amphibia</taxon>
        <taxon>Batrachia</taxon>
        <taxon>Caudata</taxon>
        <taxon>Salamandroidea</taxon>
        <taxon>Salamandridae</taxon>
        <taxon>Pleurodelinae</taxon>
        <taxon>Pleurodeles</taxon>
    </lineage>
</organism>
<evidence type="ECO:0000313" key="3">
    <source>
        <dbReference type="EMBL" id="KAJ1141738.1"/>
    </source>
</evidence>
<dbReference type="AlphaFoldDB" id="A0AAV7QTH2"/>
<dbReference type="EMBL" id="JANPWB010000010">
    <property type="protein sequence ID" value="KAJ1141738.1"/>
    <property type="molecule type" value="Genomic_DNA"/>
</dbReference>
<gene>
    <name evidence="3" type="ORF">NDU88_008066</name>
</gene>
<dbReference type="Proteomes" id="UP001066276">
    <property type="component" value="Chromosome 6"/>
</dbReference>
<reference evidence="3" key="1">
    <citation type="journal article" date="2022" name="bioRxiv">
        <title>Sequencing and chromosome-scale assembly of the giantPleurodeles waltlgenome.</title>
        <authorList>
            <person name="Brown T."/>
            <person name="Elewa A."/>
            <person name="Iarovenko S."/>
            <person name="Subramanian E."/>
            <person name="Araus A.J."/>
            <person name="Petzold A."/>
            <person name="Susuki M."/>
            <person name="Suzuki K.-i.T."/>
            <person name="Hayashi T."/>
            <person name="Toyoda A."/>
            <person name="Oliveira C."/>
            <person name="Osipova E."/>
            <person name="Leigh N.D."/>
            <person name="Simon A."/>
            <person name="Yun M.H."/>
        </authorList>
    </citation>
    <scope>NUCLEOTIDE SEQUENCE</scope>
    <source>
        <strain evidence="3">20211129_DDA</strain>
        <tissue evidence="3">Liver</tissue>
    </source>
</reference>
<sequence>MAPHRVQLTIHHARLALITLLTPTASYLIMECCFATKKMSAGTAAAPSHWLRAWSYSSFKRQPVSFSADSASPNPEGESGCLTSKAPQLKPRPEPTQARGGTGTPTRFPLSRCGAPIHEHENKWNRLPRTPEMPSCVPTPRSRPKNEQPRTKETDKYCICVTGATRDARTEHALTMARSAARPYPPDLNAAEEKDAAGRQTACGKPDVPKIGLNMT</sequence>
<feature type="compositionally biased region" description="Basic and acidic residues" evidence="1">
    <location>
        <begin position="144"/>
        <end position="153"/>
    </location>
</feature>
<proteinExistence type="predicted"/>
<feature type="chain" id="PRO_5043888366" description="Secreted protein" evidence="2">
    <location>
        <begin position="27"/>
        <end position="216"/>
    </location>
</feature>
<comment type="caution">
    <text evidence="3">The sequence shown here is derived from an EMBL/GenBank/DDBJ whole genome shotgun (WGS) entry which is preliminary data.</text>
</comment>